<dbReference type="Gene3D" id="1.20.120.530">
    <property type="entry name" value="GntR ligand-binding domain-like"/>
    <property type="match status" value="1"/>
</dbReference>
<dbReference type="InterPro" id="IPR000524">
    <property type="entry name" value="Tscrpt_reg_HTH_GntR"/>
</dbReference>
<name>A0AAE3SXF0_9HYPH</name>
<keyword evidence="7" id="KW-1185">Reference proteome</keyword>
<dbReference type="SMART" id="SM00345">
    <property type="entry name" value="HTH_GNTR"/>
    <property type="match status" value="1"/>
</dbReference>
<evidence type="ECO:0000313" key="7">
    <source>
        <dbReference type="Proteomes" id="UP001208771"/>
    </source>
</evidence>
<dbReference type="Gene3D" id="1.10.10.10">
    <property type="entry name" value="Winged helix-like DNA-binding domain superfamily/Winged helix DNA-binding domain"/>
    <property type="match status" value="1"/>
</dbReference>
<dbReference type="EMBL" id="JANFPI010000004">
    <property type="protein sequence ID" value="MCX8998425.1"/>
    <property type="molecule type" value="Genomic_DNA"/>
</dbReference>
<feature type="domain" description="HTH gntR-type" evidence="5">
    <location>
        <begin position="14"/>
        <end position="81"/>
    </location>
</feature>
<evidence type="ECO:0000313" key="6">
    <source>
        <dbReference type="EMBL" id="MCX8998425.1"/>
    </source>
</evidence>
<dbReference type="GO" id="GO:0003700">
    <property type="term" value="F:DNA-binding transcription factor activity"/>
    <property type="evidence" value="ECO:0007669"/>
    <property type="project" value="InterPro"/>
</dbReference>
<dbReference type="PANTHER" id="PTHR43537">
    <property type="entry name" value="TRANSCRIPTIONAL REGULATOR, GNTR FAMILY"/>
    <property type="match status" value="1"/>
</dbReference>
<dbReference type="Pfam" id="PF00392">
    <property type="entry name" value="GntR"/>
    <property type="match status" value="1"/>
</dbReference>
<dbReference type="PROSITE" id="PS50949">
    <property type="entry name" value="HTH_GNTR"/>
    <property type="match status" value="1"/>
</dbReference>
<dbReference type="InterPro" id="IPR036388">
    <property type="entry name" value="WH-like_DNA-bd_sf"/>
</dbReference>
<sequence length="259" mass="28073">MLDNDAYTSPVSLEGKGDLAEKSLRSAIVNCVLAPGERLSEAELAREFALGRGAVRAALARLKASGLVSSSARSGWSVTPVSASEIREVSAARRHLEPLLCAAVLDEASVQRLKALSDMHMALAQRHGLGGDITPTIRRCERDMLELLAARLGMPIVARWLADLWDRSVRLVNFFEKTGRVKLAPANRSQLVNAIVDGRGTEALELLGAANTAFETYLLDRFLESGATVGTEPARRSAGKDKPRRVARPRKPDGRIRTL</sequence>
<evidence type="ECO:0000256" key="1">
    <source>
        <dbReference type="ARBA" id="ARBA00023015"/>
    </source>
</evidence>
<evidence type="ECO:0000259" key="5">
    <source>
        <dbReference type="PROSITE" id="PS50949"/>
    </source>
</evidence>
<dbReference type="PANTHER" id="PTHR43537:SF5">
    <property type="entry name" value="UXU OPERON TRANSCRIPTIONAL REGULATOR"/>
    <property type="match status" value="1"/>
</dbReference>
<dbReference type="InterPro" id="IPR008920">
    <property type="entry name" value="TF_FadR/GntR_C"/>
</dbReference>
<gene>
    <name evidence="6" type="ORF">NOF55_15020</name>
</gene>
<reference evidence="6" key="1">
    <citation type="submission" date="2022-07" db="EMBL/GenBank/DDBJ databases">
        <title>Ectorhizobium quercum gen.nov., sp. nov.</title>
        <authorList>
            <person name="Ma T."/>
            <person name="Li Y."/>
        </authorList>
    </citation>
    <scope>NUCLEOTIDE SEQUENCE</scope>
    <source>
        <strain evidence="6">BDR2-2</strain>
    </source>
</reference>
<dbReference type="Proteomes" id="UP001208771">
    <property type="component" value="Unassembled WGS sequence"/>
</dbReference>
<comment type="caution">
    <text evidence="6">The sequence shown here is derived from an EMBL/GenBank/DDBJ whole genome shotgun (WGS) entry which is preliminary data.</text>
</comment>
<feature type="compositionally biased region" description="Basic and acidic residues" evidence="4">
    <location>
        <begin position="250"/>
        <end position="259"/>
    </location>
</feature>
<proteinExistence type="predicted"/>
<evidence type="ECO:0000256" key="3">
    <source>
        <dbReference type="ARBA" id="ARBA00023163"/>
    </source>
</evidence>
<accession>A0AAE3SXF0</accession>
<dbReference type="SUPFAM" id="SSF48008">
    <property type="entry name" value="GntR ligand-binding domain-like"/>
    <property type="match status" value="1"/>
</dbReference>
<dbReference type="RefSeq" id="WP_306412201.1">
    <property type="nucleotide sequence ID" value="NZ_JANFPI010000004.1"/>
</dbReference>
<evidence type="ECO:0000256" key="2">
    <source>
        <dbReference type="ARBA" id="ARBA00023125"/>
    </source>
</evidence>
<dbReference type="GO" id="GO:0003677">
    <property type="term" value="F:DNA binding"/>
    <property type="evidence" value="ECO:0007669"/>
    <property type="project" value="UniProtKB-KW"/>
</dbReference>
<feature type="region of interest" description="Disordered" evidence="4">
    <location>
        <begin position="230"/>
        <end position="259"/>
    </location>
</feature>
<keyword evidence="1" id="KW-0805">Transcription regulation</keyword>
<dbReference type="InterPro" id="IPR036390">
    <property type="entry name" value="WH_DNA-bd_sf"/>
</dbReference>
<organism evidence="6 7">
    <name type="scientific">Ectorhizobium quercum</name>
    <dbReference type="NCBI Taxonomy" id="2965071"/>
    <lineage>
        <taxon>Bacteria</taxon>
        <taxon>Pseudomonadati</taxon>
        <taxon>Pseudomonadota</taxon>
        <taxon>Alphaproteobacteria</taxon>
        <taxon>Hyphomicrobiales</taxon>
        <taxon>Rhizobiaceae</taxon>
        <taxon>Ectorhizobium</taxon>
    </lineage>
</organism>
<dbReference type="SUPFAM" id="SSF46785">
    <property type="entry name" value="Winged helix' DNA-binding domain"/>
    <property type="match status" value="1"/>
</dbReference>
<protein>
    <submittedName>
        <fullName evidence="6">GntR family transcriptional regulator</fullName>
    </submittedName>
</protein>
<keyword evidence="2" id="KW-0238">DNA-binding</keyword>
<evidence type="ECO:0000256" key="4">
    <source>
        <dbReference type="SAM" id="MobiDB-lite"/>
    </source>
</evidence>
<dbReference type="AlphaFoldDB" id="A0AAE3SXF0"/>
<keyword evidence="3" id="KW-0804">Transcription</keyword>